<evidence type="ECO:0000259" key="1">
    <source>
        <dbReference type="Pfam" id="PF12776"/>
    </source>
</evidence>
<protein>
    <recommendedName>
        <fullName evidence="1">Myb/SANT-like domain-containing protein</fullName>
    </recommendedName>
</protein>
<feature type="domain" description="Myb/SANT-like" evidence="1">
    <location>
        <begin position="16"/>
        <end position="110"/>
    </location>
</feature>
<dbReference type="Pfam" id="PF12776">
    <property type="entry name" value="Myb_DNA-bind_3"/>
    <property type="match status" value="2"/>
</dbReference>
<dbReference type="PANTHER" id="PTHR46929:SF11">
    <property type="entry name" value="MYB_SANT-LIKE DNA-BINDING DOMAIN PROTEIN"/>
    <property type="match status" value="1"/>
</dbReference>
<sequence>MGLGARNSSERLRTIWTPEMDRYFVDLLLEQVRQGTKFDDHLTSKRAWIHMSSLFNAKFNFQYEKDILKNRYKTLRNLYRVVNNLLANPGFSWDQKRSMVTADNPVWDEYLKLNPAARSHRIKSIPYFKDLCIIYGNAVVEEKGDNAPGGSSYSGENETFIHLDKNIGEDVHEVLHDIMVDEDFGISTLETENDDSEQRVVNEPATPFSTRTRTYWQPPMDRYFINQMLAHVDKGNRPDGVFSRQAWMEMILSFNEKFGFDYSLEHLKNRYKTLRRQYNLIKNLLDLDAFVWDESRQMVTADDSAWQDCIKFSTRLPAFPFELKQGNNLVNSANLKGLVVRFLFHLLVLLVVERSKIHPDARQFMTRPLPYYKDLCIICNPKFEEKKSTLLQDIEHQNIVDVKIDSDYASPAGHSSITSNPSEEQLGVVKEVAHSDQKQKRQLEKFSGAPISKHSRNEEHGMAVALREMATAVSSLSTEKNDENPVSIETVIHAVQALPDMDEDLVLDACDFLEDERKAKIFLALDIKLRKKWLIRKLRTQA</sequence>
<name>A0A445CMK6_ARAHY</name>
<dbReference type="InterPro" id="IPR024752">
    <property type="entry name" value="Myb/SANT-like_dom"/>
</dbReference>
<keyword evidence="3" id="KW-1185">Reference proteome</keyword>
<dbReference type="STRING" id="3818.A0A445CMK6"/>
<accession>A0A445CMK6</accession>
<evidence type="ECO:0000313" key="2">
    <source>
        <dbReference type="EMBL" id="RYR52165.1"/>
    </source>
</evidence>
<reference evidence="2 3" key="1">
    <citation type="submission" date="2019-01" db="EMBL/GenBank/DDBJ databases">
        <title>Sequencing of cultivated peanut Arachis hypogaea provides insights into genome evolution and oil improvement.</title>
        <authorList>
            <person name="Chen X."/>
        </authorList>
    </citation>
    <scope>NUCLEOTIDE SEQUENCE [LARGE SCALE GENOMIC DNA]</scope>
    <source>
        <strain evidence="3">cv. Fuhuasheng</strain>
        <tissue evidence="2">Leaves</tissue>
    </source>
</reference>
<dbReference type="EMBL" id="SDMP01000006">
    <property type="protein sequence ID" value="RYR52165.1"/>
    <property type="molecule type" value="Genomic_DNA"/>
</dbReference>
<dbReference type="AlphaFoldDB" id="A0A445CMK6"/>
<gene>
    <name evidence="2" type="ORF">Ahy_A06g027083</name>
</gene>
<organism evidence="2 3">
    <name type="scientific">Arachis hypogaea</name>
    <name type="common">Peanut</name>
    <dbReference type="NCBI Taxonomy" id="3818"/>
    <lineage>
        <taxon>Eukaryota</taxon>
        <taxon>Viridiplantae</taxon>
        <taxon>Streptophyta</taxon>
        <taxon>Embryophyta</taxon>
        <taxon>Tracheophyta</taxon>
        <taxon>Spermatophyta</taxon>
        <taxon>Magnoliopsida</taxon>
        <taxon>eudicotyledons</taxon>
        <taxon>Gunneridae</taxon>
        <taxon>Pentapetalae</taxon>
        <taxon>rosids</taxon>
        <taxon>fabids</taxon>
        <taxon>Fabales</taxon>
        <taxon>Fabaceae</taxon>
        <taxon>Papilionoideae</taxon>
        <taxon>50 kb inversion clade</taxon>
        <taxon>dalbergioids sensu lato</taxon>
        <taxon>Dalbergieae</taxon>
        <taxon>Pterocarpus clade</taxon>
        <taxon>Arachis</taxon>
    </lineage>
</organism>
<comment type="caution">
    <text evidence="2">The sequence shown here is derived from an EMBL/GenBank/DDBJ whole genome shotgun (WGS) entry which is preliminary data.</text>
</comment>
<evidence type="ECO:0000313" key="3">
    <source>
        <dbReference type="Proteomes" id="UP000289738"/>
    </source>
</evidence>
<feature type="domain" description="Myb/SANT-like" evidence="1">
    <location>
        <begin position="215"/>
        <end position="308"/>
    </location>
</feature>
<proteinExistence type="predicted"/>
<dbReference type="PANTHER" id="PTHR46929">
    <property type="entry name" value="EXPRESSED PROTEIN"/>
    <property type="match status" value="1"/>
</dbReference>
<dbReference type="Proteomes" id="UP000289738">
    <property type="component" value="Chromosome A06"/>
</dbReference>